<keyword evidence="3" id="KW-1185">Reference proteome</keyword>
<evidence type="ECO:0000256" key="1">
    <source>
        <dbReference type="SAM" id="Phobius"/>
    </source>
</evidence>
<dbReference type="AlphaFoldDB" id="A0A6N7LAF4"/>
<proteinExistence type="predicted"/>
<reference evidence="2 3" key="1">
    <citation type="journal article" date="2013" name="Genome Biol.">
        <title>Comparative genomics of the core and accessory genomes of 48 Sinorhizobium strains comprising five genospecies.</title>
        <authorList>
            <person name="Sugawara M."/>
            <person name="Epstein B."/>
            <person name="Badgley B.D."/>
            <person name="Unno T."/>
            <person name="Xu L."/>
            <person name="Reese J."/>
            <person name="Gyaneshwar P."/>
            <person name="Denny R."/>
            <person name="Mudge J."/>
            <person name="Bharti A.K."/>
            <person name="Farmer A.D."/>
            <person name="May G.D."/>
            <person name="Woodward J.E."/>
            <person name="Medigue C."/>
            <person name="Vallenet D."/>
            <person name="Lajus A."/>
            <person name="Rouy Z."/>
            <person name="Martinez-Vaz B."/>
            <person name="Tiffin P."/>
            <person name="Young N.D."/>
            <person name="Sadowsky M.J."/>
        </authorList>
    </citation>
    <scope>NUCLEOTIDE SEQUENCE [LARGE SCALE GENOMIC DNA]</scope>
    <source>
        <strain evidence="2 3">USDA4894</strain>
    </source>
</reference>
<dbReference type="InterPro" id="IPR018706">
    <property type="entry name" value="DUF2214_membrane"/>
</dbReference>
<sequence length="148" mass="16297">MFTDLVLASAHHVLVFGLAAIIAMEAVIVRPDMSGGSGRLLSRIDAYYGAAATLVLLIGIARVLFGLKGWEAYVYNWAFWLKMLAFAVVGLLSIRPTMQIRKWRKNADEDTFTPLAEDVAKVRGYILAQIGVFTLIPVLAATMARYGY</sequence>
<dbReference type="Proteomes" id="UP000439983">
    <property type="component" value="Unassembled WGS sequence"/>
</dbReference>
<keyword evidence="1" id="KW-0812">Transmembrane</keyword>
<feature type="transmembrane region" description="Helical" evidence="1">
    <location>
        <begin position="77"/>
        <end position="94"/>
    </location>
</feature>
<dbReference type="RefSeq" id="WP_153437675.1">
    <property type="nucleotide sequence ID" value="NZ_JACIGA010000015.1"/>
</dbReference>
<dbReference type="EMBL" id="WITC01000032">
    <property type="protein sequence ID" value="MQX14586.1"/>
    <property type="molecule type" value="Genomic_DNA"/>
</dbReference>
<evidence type="ECO:0000313" key="2">
    <source>
        <dbReference type="EMBL" id="MQX14586.1"/>
    </source>
</evidence>
<feature type="transmembrane region" description="Helical" evidence="1">
    <location>
        <begin position="47"/>
        <end position="65"/>
    </location>
</feature>
<comment type="caution">
    <text evidence="2">The sequence shown here is derived from an EMBL/GenBank/DDBJ whole genome shotgun (WGS) entry which is preliminary data.</text>
</comment>
<feature type="transmembrane region" description="Helical" evidence="1">
    <location>
        <begin position="125"/>
        <end position="146"/>
    </location>
</feature>
<dbReference type="OrthoDB" id="826511at2"/>
<keyword evidence="1" id="KW-1133">Transmembrane helix</keyword>
<feature type="transmembrane region" description="Helical" evidence="1">
    <location>
        <begin position="6"/>
        <end position="27"/>
    </location>
</feature>
<dbReference type="Pfam" id="PF09980">
    <property type="entry name" value="DUF2214"/>
    <property type="match status" value="1"/>
</dbReference>
<keyword evidence="1" id="KW-0472">Membrane</keyword>
<gene>
    <name evidence="2" type="ORF">GHK62_07340</name>
</gene>
<name>A0A6N7LAF4_SINTE</name>
<protein>
    <submittedName>
        <fullName evidence="2">DUF2214 family protein</fullName>
    </submittedName>
</protein>
<accession>A0A6N7LAF4</accession>
<organism evidence="2 3">
    <name type="scientific">Sinorhizobium terangae</name>
    <dbReference type="NCBI Taxonomy" id="110322"/>
    <lineage>
        <taxon>Bacteria</taxon>
        <taxon>Pseudomonadati</taxon>
        <taxon>Pseudomonadota</taxon>
        <taxon>Alphaproteobacteria</taxon>
        <taxon>Hyphomicrobiales</taxon>
        <taxon>Rhizobiaceae</taxon>
        <taxon>Sinorhizobium/Ensifer group</taxon>
        <taxon>Sinorhizobium</taxon>
    </lineage>
</organism>
<evidence type="ECO:0000313" key="3">
    <source>
        <dbReference type="Proteomes" id="UP000439983"/>
    </source>
</evidence>